<accession>A0A3P5XDA9</accession>
<organism evidence="9 10">
    <name type="scientific">Filibacter tadaridae</name>
    <dbReference type="NCBI Taxonomy" id="2483811"/>
    <lineage>
        <taxon>Bacteria</taxon>
        <taxon>Bacillati</taxon>
        <taxon>Bacillota</taxon>
        <taxon>Bacilli</taxon>
        <taxon>Bacillales</taxon>
        <taxon>Caryophanaceae</taxon>
        <taxon>Filibacter</taxon>
    </lineage>
</organism>
<feature type="transmembrane region" description="Helical" evidence="8">
    <location>
        <begin position="121"/>
        <end position="140"/>
    </location>
</feature>
<keyword evidence="5" id="KW-0862">Zinc</keyword>
<feature type="transmembrane region" description="Helical" evidence="8">
    <location>
        <begin position="241"/>
        <end position="259"/>
    </location>
</feature>
<comment type="subcellular location">
    <subcellularLocation>
        <location evidence="1">Cell membrane</location>
        <topology evidence="1">Multi-pass membrane protein</topology>
    </subcellularLocation>
</comment>
<dbReference type="PANTHER" id="PTHR11040">
    <property type="entry name" value="ZINC/IRON TRANSPORTER"/>
    <property type="match status" value="1"/>
</dbReference>
<dbReference type="AlphaFoldDB" id="A0A3P5XDA9"/>
<evidence type="ECO:0000256" key="2">
    <source>
        <dbReference type="ARBA" id="ARBA00006939"/>
    </source>
</evidence>
<reference evidence="9 10" key="1">
    <citation type="submission" date="2018-11" db="EMBL/GenBank/DDBJ databases">
        <authorList>
            <person name="Criscuolo A."/>
        </authorList>
    </citation>
    <scope>NUCLEOTIDE SEQUENCE [LARGE SCALE GENOMIC DNA]</scope>
    <source>
        <strain evidence="9">ATB-66</strain>
    </source>
</reference>
<feature type="transmembrane region" description="Helical" evidence="8">
    <location>
        <begin position="209"/>
        <end position="229"/>
    </location>
</feature>
<dbReference type="EMBL" id="UXAV01000032">
    <property type="protein sequence ID" value="VDC25514.1"/>
    <property type="molecule type" value="Genomic_DNA"/>
</dbReference>
<feature type="transmembrane region" description="Helical" evidence="8">
    <location>
        <begin position="82"/>
        <end position="100"/>
    </location>
</feature>
<evidence type="ECO:0000256" key="3">
    <source>
        <dbReference type="ARBA" id="ARBA00022475"/>
    </source>
</evidence>
<evidence type="ECO:0000256" key="8">
    <source>
        <dbReference type="SAM" id="Phobius"/>
    </source>
</evidence>
<evidence type="ECO:0000313" key="10">
    <source>
        <dbReference type="Proteomes" id="UP000270468"/>
    </source>
</evidence>
<evidence type="ECO:0000256" key="6">
    <source>
        <dbReference type="ARBA" id="ARBA00022989"/>
    </source>
</evidence>
<evidence type="ECO:0000256" key="5">
    <source>
        <dbReference type="ARBA" id="ARBA00022833"/>
    </source>
</evidence>
<keyword evidence="6 8" id="KW-1133">Transmembrane helix</keyword>
<evidence type="ECO:0000256" key="7">
    <source>
        <dbReference type="ARBA" id="ARBA00023136"/>
    </source>
</evidence>
<comment type="similarity">
    <text evidence="2">Belongs to the ZIP transporter (TC 2.A.5) family.</text>
</comment>
<dbReference type="GO" id="GO:0005385">
    <property type="term" value="F:zinc ion transmembrane transporter activity"/>
    <property type="evidence" value="ECO:0007669"/>
    <property type="project" value="TreeGrafter"/>
</dbReference>
<dbReference type="InterPro" id="IPR003689">
    <property type="entry name" value="ZIP"/>
</dbReference>
<dbReference type="Proteomes" id="UP000270468">
    <property type="component" value="Unassembled WGS sequence"/>
</dbReference>
<dbReference type="GO" id="GO:0005886">
    <property type="term" value="C:plasma membrane"/>
    <property type="evidence" value="ECO:0007669"/>
    <property type="project" value="UniProtKB-SubCell"/>
</dbReference>
<keyword evidence="4 8" id="KW-0812">Transmembrane</keyword>
<evidence type="ECO:0000313" key="9">
    <source>
        <dbReference type="EMBL" id="VDC25514.1"/>
    </source>
</evidence>
<proteinExistence type="inferred from homology"/>
<feature type="transmembrane region" description="Helical" evidence="8">
    <location>
        <begin position="53"/>
        <end position="70"/>
    </location>
</feature>
<keyword evidence="7 8" id="KW-0472">Membrane</keyword>
<name>A0A3P5XDA9_9BACL</name>
<keyword evidence="3" id="KW-1003">Cell membrane</keyword>
<feature type="transmembrane region" description="Helical" evidence="8">
    <location>
        <begin position="181"/>
        <end position="203"/>
    </location>
</feature>
<protein>
    <submittedName>
        <fullName evidence="9">Zinc transporter ZupT</fullName>
    </submittedName>
</protein>
<keyword evidence="10" id="KW-1185">Reference proteome</keyword>
<evidence type="ECO:0000256" key="1">
    <source>
        <dbReference type="ARBA" id="ARBA00004651"/>
    </source>
</evidence>
<dbReference type="RefSeq" id="WP_238988167.1">
    <property type="nucleotide sequence ID" value="NZ_CBCRXF010000014.1"/>
</dbReference>
<evidence type="ECO:0000256" key="4">
    <source>
        <dbReference type="ARBA" id="ARBA00022692"/>
    </source>
</evidence>
<feature type="transmembrane region" description="Helical" evidence="8">
    <location>
        <begin position="152"/>
        <end position="174"/>
    </location>
</feature>
<dbReference type="PANTHER" id="PTHR11040:SF211">
    <property type="entry name" value="ZINC TRANSPORTER ZIP11"/>
    <property type="match status" value="1"/>
</dbReference>
<dbReference type="Pfam" id="PF02535">
    <property type="entry name" value="Zip"/>
    <property type="match status" value="1"/>
</dbReference>
<gene>
    <name evidence="9" type="ORF">FILTAD_01220</name>
</gene>
<sequence>MHNFKATPISFSDGLMKDDGMTPIWLVGFLATLVGVGIGGILAWLVNGFKKSIGTIYAICAGLILGLISFEIAPEAIGLGDWVIFSLGFLAGVLLFKSIHKGVHKKANHSTGLHGNSTKRVGLFLVFIISVHNLPMGAVLGTGEQMDVNNALLQALILHNIPEGMILFTPFIITGFTVRRLFSLSFLVAIPVAVGGILGESIGMQNTSLWAFLISFTVGMIYMIAVKEILVESIKYSSNRYSLFVAFISFCLMGAFLLFA</sequence>
<feature type="transmembrane region" description="Helical" evidence="8">
    <location>
        <begin position="24"/>
        <end position="46"/>
    </location>
</feature>